<dbReference type="InterPro" id="IPR008090">
    <property type="entry name" value="Fe_iron_reduct"/>
</dbReference>
<proteinExistence type="predicted"/>
<evidence type="ECO:0000313" key="2">
    <source>
        <dbReference type="Proteomes" id="UP000183794"/>
    </source>
</evidence>
<protein>
    <submittedName>
        <fullName evidence="1">Ferric iron reductase protein, putative</fullName>
    </submittedName>
</protein>
<evidence type="ECO:0000313" key="1">
    <source>
        <dbReference type="EMBL" id="SGY84058.1"/>
    </source>
</evidence>
<dbReference type="Pfam" id="PF11575">
    <property type="entry name" value="FhuF_C"/>
    <property type="match status" value="1"/>
</dbReference>
<dbReference type="InterPro" id="IPR022770">
    <property type="entry name" value="IucA/IucC-like_C"/>
</dbReference>
<sequence>MSLPILAPLFQGEFKQYANIFRFPAGNNTSLPASVLLEPSFVKEQLELFRPDCDATLHAEVLSEWSKYYFIRILAPVIVANVLLRHALPVCLSELELIFGNDGTVHGFVVEEQGTTITTTDVSRYESLVEYNLKPLIESWALHFSVPIKILWVNAARYINWINVQLELAGMDGEICKAVNQLLEHRYINDKINPMFGCYRLKRIAGKPVQIRRNCCLRYRLPMTELCDDCPRLLEPK</sequence>
<dbReference type="GO" id="GO:0051537">
    <property type="term" value="F:2 iron, 2 sulfur cluster binding"/>
    <property type="evidence" value="ECO:0007669"/>
    <property type="project" value="InterPro"/>
</dbReference>
<reference evidence="1 2" key="1">
    <citation type="submission" date="2016-11" db="EMBL/GenBank/DDBJ databases">
        <authorList>
            <person name="Jaros S."/>
            <person name="Januszkiewicz K."/>
            <person name="Wedrychowicz H."/>
        </authorList>
    </citation>
    <scope>NUCLEOTIDE SEQUENCE [LARGE SCALE GENOMIC DNA]</scope>
    <source>
        <strain evidence="1">NVI 5450</strain>
    </source>
</reference>
<dbReference type="EMBL" id="FPLD01000011">
    <property type="protein sequence ID" value="SGY84058.1"/>
    <property type="molecule type" value="Genomic_DNA"/>
</dbReference>
<accession>A0A090I9P4</accession>
<dbReference type="AlphaFoldDB" id="A0A090I9P4"/>
<dbReference type="STRING" id="80854.MVIS_0636"/>
<dbReference type="HOGENOM" id="CLU_088228_1_0_6"/>
<dbReference type="PRINTS" id="PR01714">
    <property type="entry name" value="2FE2SRDCTASE"/>
</dbReference>
<gene>
    <name evidence="1" type="ORF">NVI5450_0343</name>
</gene>
<organism evidence="1 2">
    <name type="scientific">Moritella viscosa</name>
    <dbReference type="NCBI Taxonomy" id="80854"/>
    <lineage>
        <taxon>Bacteria</taxon>
        <taxon>Pseudomonadati</taxon>
        <taxon>Pseudomonadota</taxon>
        <taxon>Gammaproteobacteria</taxon>
        <taxon>Alteromonadales</taxon>
        <taxon>Moritellaceae</taxon>
        <taxon>Moritella</taxon>
    </lineage>
</organism>
<dbReference type="InterPro" id="IPR024726">
    <property type="entry name" value="FhuF_C"/>
</dbReference>
<dbReference type="RefSeq" id="WP_045109079.1">
    <property type="nucleotide sequence ID" value="NZ_CAWRBC010000068.1"/>
</dbReference>
<dbReference type="Pfam" id="PF06276">
    <property type="entry name" value="FhuF"/>
    <property type="match status" value="1"/>
</dbReference>
<dbReference type="PATRIC" id="fig|80854.5.peg.667"/>
<name>A0A090I9P4_9GAMM</name>
<dbReference type="Proteomes" id="UP000183794">
    <property type="component" value="Unassembled WGS sequence"/>
</dbReference>
<dbReference type="GO" id="GO:0003824">
    <property type="term" value="F:catalytic activity"/>
    <property type="evidence" value="ECO:0007669"/>
    <property type="project" value="UniProtKB-ARBA"/>
</dbReference>
<dbReference type="KEGG" id="mvs:MVIS_0636"/>
<dbReference type="NCBIfam" id="TIGR03951">
    <property type="entry name" value="Fe_III_red_FhuF"/>
    <property type="match status" value="1"/>
</dbReference>